<comment type="caution">
    <text evidence="3">The sequence shown here is derived from an EMBL/GenBank/DDBJ whole genome shotgun (WGS) entry which is preliminary data.</text>
</comment>
<organism evidence="3 4">
    <name type="scientific">Methylophilus glucosoxydans</name>
    <dbReference type="NCBI Taxonomy" id="752553"/>
    <lineage>
        <taxon>Bacteria</taxon>
        <taxon>Pseudomonadati</taxon>
        <taxon>Pseudomonadota</taxon>
        <taxon>Betaproteobacteria</taxon>
        <taxon>Nitrosomonadales</taxon>
        <taxon>Methylophilaceae</taxon>
        <taxon>Methylophilus</taxon>
    </lineage>
</organism>
<dbReference type="Pfam" id="PF13103">
    <property type="entry name" value="TonB_2"/>
    <property type="match status" value="1"/>
</dbReference>
<keyword evidence="2" id="KW-0812">Transmembrane</keyword>
<dbReference type="RefSeq" id="WP_379073400.1">
    <property type="nucleotide sequence ID" value="NZ_JBHTJW010000001.1"/>
</dbReference>
<accession>A0ABW3GDI1</accession>
<dbReference type="SUPFAM" id="SSF74653">
    <property type="entry name" value="TolA/TonB C-terminal domain"/>
    <property type="match status" value="1"/>
</dbReference>
<dbReference type="InterPro" id="IPR014161">
    <property type="entry name" value="Tol-Pal_TolA"/>
</dbReference>
<keyword evidence="2" id="KW-1133">Transmembrane helix</keyword>
<evidence type="ECO:0000256" key="2">
    <source>
        <dbReference type="SAM" id="Phobius"/>
    </source>
</evidence>
<sequence>MKVTYSPQDQAIRKRAAILSVLMHVLLCLGMIFMVDWKAVHVTPSVMEATLWDSLPSKQPAKPVEKPVEPPPPPEPKPEPTPPPRPPEPEPKPQPKPEPAPQVKQAEQEAEIALKKQEEEKKRLLDEEKKKELEQKKQEEKLKKIQEALRKQEEEEKLKKIQDAMRQQELDAQQSAAAAAVDPSVLSYYMGLMSRKIRSNVNPGLCPVSNPELLVDIQMMNSGDISGMPKLVRGSGDAICDDAVIRAILAAKPFDLPDDPAARRKMVDQIRLKLKPRG</sequence>
<gene>
    <name evidence="3" type="primary">tolA</name>
    <name evidence="3" type="ORF">ACFQ1T_00665</name>
</gene>
<evidence type="ECO:0000256" key="1">
    <source>
        <dbReference type="SAM" id="MobiDB-lite"/>
    </source>
</evidence>
<dbReference type="EMBL" id="JBHTJW010000001">
    <property type="protein sequence ID" value="MFD0928279.1"/>
    <property type="molecule type" value="Genomic_DNA"/>
</dbReference>
<feature type="region of interest" description="Disordered" evidence="1">
    <location>
        <begin position="57"/>
        <end position="109"/>
    </location>
</feature>
<keyword evidence="4" id="KW-1185">Reference proteome</keyword>
<evidence type="ECO:0000313" key="4">
    <source>
        <dbReference type="Proteomes" id="UP001597106"/>
    </source>
</evidence>
<feature type="compositionally biased region" description="Pro residues" evidence="1">
    <location>
        <begin position="69"/>
        <end position="86"/>
    </location>
</feature>
<reference evidence="4" key="1">
    <citation type="journal article" date="2019" name="Int. J. Syst. Evol. Microbiol.">
        <title>The Global Catalogue of Microorganisms (GCM) 10K type strain sequencing project: providing services to taxonomists for standard genome sequencing and annotation.</title>
        <authorList>
            <consortium name="The Broad Institute Genomics Platform"/>
            <consortium name="The Broad Institute Genome Sequencing Center for Infectious Disease"/>
            <person name="Wu L."/>
            <person name="Ma J."/>
        </authorList>
    </citation>
    <scope>NUCLEOTIDE SEQUENCE [LARGE SCALE GENOMIC DNA]</scope>
    <source>
        <strain evidence="4">CCUG 59685</strain>
    </source>
</reference>
<dbReference type="NCBIfam" id="TIGR02794">
    <property type="entry name" value="tolA_full"/>
    <property type="match status" value="1"/>
</dbReference>
<evidence type="ECO:0000313" key="3">
    <source>
        <dbReference type="EMBL" id="MFD0928279.1"/>
    </source>
</evidence>
<proteinExistence type="predicted"/>
<feature type="transmembrane region" description="Helical" evidence="2">
    <location>
        <begin position="16"/>
        <end position="35"/>
    </location>
</feature>
<keyword evidence="2" id="KW-0472">Membrane</keyword>
<name>A0ABW3GDI1_9PROT</name>
<protein>
    <submittedName>
        <fullName evidence="3">Cell envelope integrity protein TolA</fullName>
    </submittedName>
</protein>
<dbReference type="Proteomes" id="UP001597106">
    <property type="component" value="Unassembled WGS sequence"/>
</dbReference>
<dbReference type="Gene3D" id="3.30.1150.10">
    <property type="match status" value="1"/>
</dbReference>